<gene>
    <name evidence="2" type="ORF">SMN809_LOCUS75207</name>
</gene>
<accession>A0A8S3IJM7</accession>
<dbReference type="PANTHER" id="PTHR45762:SF3">
    <property type="entry name" value="ZINC-FINGER PROTEIN AT 72D, ISOFORM B"/>
    <property type="match status" value="1"/>
</dbReference>
<dbReference type="AlphaFoldDB" id="A0A8S3IJM7"/>
<name>A0A8S3IJM7_9BILA</name>
<dbReference type="GO" id="GO:0003727">
    <property type="term" value="F:single-stranded RNA binding"/>
    <property type="evidence" value="ECO:0007669"/>
    <property type="project" value="TreeGrafter"/>
</dbReference>
<dbReference type="Proteomes" id="UP000676336">
    <property type="component" value="Unassembled WGS sequence"/>
</dbReference>
<dbReference type="InterPro" id="IPR006561">
    <property type="entry name" value="DZF_dom"/>
</dbReference>
<dbReference type="GO" id="GO:0003725">
    <property type="term" value="F:double-stranded RNA binding"/>
    <property type="evidence" value="ECO:0007669"/>
    <property type="project" value="TreeGrafter"/>
</dbReference>
<dbReference type="GO" id="GO:0071011">
    <property type="term" value="C:precatalytic spliceosome"/>
    <property type="evidence" value="ECO:0007669"/>
    <property type="project" value="TreeGrafter"/>
</dbReference>
<sequence>APQLPDNVKLNSVEQLNEDPSESFRMLKGAMKVSTLAMRLFLKTDYEYSLVLICANKPTVALLNEICQELSIGLNAQAIAAIQLDSNAEQSTPITYQVRAHINDACLIVQCSALPNHIIKIMLTSPVFRSENFLNLDDISGQEIADLNPDPTDMLDKNKCLETAAEIRK</sequence>
<feature type="non-terminal residue" evidence="2">
    <location>
        <position position="1"/>
    </location>
</feature>
<dbReference type="PANTHER" id="PTHR45762">
    <property type="entry name" value="ZINC FINGER RNA-BINDING PROTEIN"/>
    <property type="match status" value="1"/>
</dbReference>
<protein>
    <recommendedName>
        <fullName evidence="1">DZF domain-containing protein</fullName>
    </recommendedName>
</protein>
<dbReference type="InterPro" id="IPR043519">
    <property type="entry name" value="NT_sf"/>
</dbReference>
<dbReference type="EMBL" id="CAJOBI010331959">
    <property type="protein sequence ID" value="CAF5199912.1"/>
    <property type="molecule type" value="Genomic_DNA"/>
</dbReference>
<organism evidence="2 3">
    <name type="scientific">Rotaria magnacalcarata</name>
    <dbReference type="NCBI Taxonomy" id="392030"/>
    <lineage>
        <taxon>Eukaryota</taxon>
        <taxon>Metazoa</taxon>
        <taxon>Spiralia</taxon>
        <taxon>Gnathifera</taxon>
        <taxon>Rotifera</taxon>
        <taxon>Eurotatoria</taxon>
        <taxon>Bdelloidea</taxon>
        <taxon>Philodinida</taxon>
        <taxon>Philodinidae</taxon>
        <taxon>Rotaria</taxon>
    </lineage>
</organism>
<evidence type="ECO:0000313" key="3">
    <source>
        <dbReference type="Proteomes" id="UP000676336"/>
    </source>
</evidence>
<feature type="domain" description="DZF" evidence="1">
    <location>
        <begin position="1"/>
        <end position="169"/>
    </location>
</feature>
<evidence type="ECO:0000259" key="1">
    <source>
        <dbReference type="PROSITE" id="PS51703"/>
    </source>
</evidence>
<dbReference type="Gene3D" id="3.30.460.10">
    <property type="entry name" value="Beta Polymerase, domain 2"/>
    <property type="match status" value="1"/>
</dbReference>
<comment type="caution">
    <text evidence="2">The sequence shown here is derived from an EMBL/GenBank/DDBJ whole genome shotgun (WGS) entry which is preliminary data.</text>
</comment>
<proteinExistence type="predicted"/>
<evidence type="ECO:0000313" key="2">
    <source>
        <dbReference type="EMBL" id="CAF5199912.1"/>
    </source>
</evidence>
<reference evidence="2" key="1">
    <citation type="submission" date="2021-02" db="EMBL/GenBank/DDBJ databases">
        <authorList>
            <person name="Nowell W R."/>
        </authorList>
    </citation>
    <scope>NUCLEOTIDE SEQUENCE</scope>
</reference>
<dbReference type="PROSITE" id="PS51703">
    <property type="entry name" value="DZF"/>
    <property type="match status" value="1"/>
</dbReference>